<gene>
    <name evidence="1" type="ORF">EYF80_002352</name>
</gene>
<keyword evidence="2" id="KW-1185">Reference proteome</keyword>
<dbReference type="Proteomes" id="UP000314294">
    <property type="component" value="Unassembled WGS sequence"/>
</dbReference>
<evidence type="ECO:0000313" key="1">
    <source>
        <dbReference type="EMBL" id="TNN87150.1"/>
    </source>
</evidence>
<comment type="caution">
    <text evidence="1">The sequence shown here is derived from an EMBL/GenBank/DDBJ whole genome shotgun (WGS) entry which is preliminary data.</text>
</comment>
<dbReference type="EMBL" id="SRLO01000011">
    <property type="protein sequence ID" value="TNN87150.1"/>
    <property type="molecule type" value="Genomic_DNA"/>
</dbReference>
<sequence>MLRLDRALLWRGTGVFSRAGAGGDGEAAVLCRTFSSSSLLLGNRRSTRTTSLILRTNIVLLGTLQRLPWRQHVVSLLPVASAGTLRSGFPPIVGAGLLLSFPSR</sequence>
<reference evidence="1 2" key="1">
    <citation type="submission" date="2019-03" db="EMBL/GenBank/DDBJ databases">
        <title>First draft genome of Liparis tanakae, snailfish: a comprehensive survey of snailfish specific genes.</title>
        <authorList>
            <person name="Kim W."/>
            <person name="Song I."/>
            <person name="Jeong J.-H."/>
            <person name="Kim D."/>
            <person name="Kim S."/>
            <person name="Ryu S."/>
            <person name="Song J.Y."/>
            <person name="Lee S.K."/>
        </authorList>
    </citation>
    <scope>NUCLEOTIDE SEQUENCE [LARGE SCALE GENOMIC DNA]</scope>
    <source>
        <tissue evidence="1">Muscle</tissue>
    </source>
</reference>
<organism evidence="1 2">
    <name type="scientific">Liparis tanakae</name>
    <name type="common">Tanaka's snailfish</name>
    <dbReference type="NCBI Taxonomy" id="230148"/>
    <lineage>
        <taxon>Eukaryota</taxon>
        <taxon>Metazoa</taxon>
        <taxon>Chordata</taxon>
        <taxon>Craniata</taxon>
        <taxon>Vertebrata</taxon>
        <taxon>Euteleostomi</taxon>
        <taxon>Actinopterygii</taxon>
        <taxon>Neopterygii</taxon>
        <taxon>Teleostei</taxon>
        <taxon>Neoteleostei</taxon>
        <taxon>Acanthomorphata</taxon>
        <taxon>Eupercaria</taxon>
        <taxon>Perciformes</taxon>
        <taxon>Cottioidei</taxon>
        <taxon>Cottales</taxon>
        <taxon>Liparidae</taxon>
        <taxon>Liparis</taxon>
    </lineage>
</organism>
<dbReference type="AlphaFoldDB" id="A0A4Z2JAL2"/>
<name>A0A4Z2JAL2_9TELE</name>
<protein>
    <submittedName>
        <fullName evidence="1">Uncharacterized protein</fullName>
    </submittedName>
</protein>
<evidence type="ECO:0000313" key="2">
    <source>
        <dbReference type="Proteomes" id="UP000314294"/>
    </source>
</evidence>
<accession>A0A4Z2JAL2</accession>
<proteinExistence type="predicted"/>